<dbReference type="SUPFAM" id="SSF56529">
    <property type="entry name" value="FAH"/>
    <property type="match status" value="1"/>
</dbReference>
<reference evidence="3" key="1">
    <citation type="submission" date="2019-10" db="EMBL/GenBank/DDBJ databases">
        <authorList>
            <consortium name="DOE Joint Genome Institute"/>
            <person name="Kuo A."/>
            <person name="Miyauchi S."/>
            <person name="Kiss E."/>
            <person name="Drula E."/>
            <person name="Kohler A."/>
            <person name="Sanchez-Garcia M."/>
            <person name="Andreopoulos B."/>
            <person name="Barry K.W."/>
            <person name="Bonito G."/>
            <person name="Buee M."/>
            <person name="Carver A."/>
            <person name="Chen C."/>
            <person name="Cichocki N."/>
            <person name="Clum A."/>
            <person name="Culley D."/>
            <person name="Crous P.W."/>
            <person name="Fauchery L."/>
            <person name="Girlanda M."/>
            <person name="Hayes R."/>
            <person name="Keri Z."/>
            <person name="LaButti K."/>
            <person name="Lipzen A."/>
            <person name="Lombard V."/>
            <person name="Magnuson J."/>
            <person name="Maillard F."/>
            <person name="Morin E."/>
            <person name="Murat C."/>
            <person name="Nolan M."/>
            <person name="Ohm R."/>
            <person name="Pangilinan J."/>
            <person name="Pereira M."/>
            <person name="Perotto S."/>
            <person name="Peter M."/>
            <person name="Riley R."/>
            <person name="Sitrit Y."/>
            <person name="Stielow B."/>
            <person name="Szollosi G."/>
            <person name="Zifcakova L."/>
            <person name="Stursova M."/>
            <person name="Spatafora J.W."/>
            <person name="Tedersoo L."/>
            <person name="Vaario L.-M."/>
            <person name="Yamada A."/>
            <person name="Yan M."/>
            <person name="Wang P."/>
            <person name="Xu J."/>
            <person name="Bruns T."/>
            <person name="Baldrian P."/>
            <person name="Vilgalys R."/>
            <person name="Henrissat B."/>
            <person name="Grigoriev I.V."/>
            <person name="Hibbett D."/>
            <person name="Nagy L.G."/>
            <person name="Martin F.M."/>
        </authorList>
    </citation>
    <scope>NUCLEOTIDE SEQUENCE</scope>
    <source>
        <strain evidence="3">BED1</strain>
    </source>
</reference>
<reference evidence="3" key="2">
    <citation type="journal article" date="2020" name="Nat. Commun.">
        <title>Large-scale genome sequencing of mycorrhizal fungi provides insights into the early evolution of symbiotic traits.</title>
        <authorList>
            <person name="Miyauchi S."/>
            <person name="Kiss E."/>
            <person name="Kuo A."/>
            <person name="Drula E."/>
            <person name="Kohler A."/>
            <person name="Sanchez-Garcia M."/>
            <person name="Morin E."/>
            <person name="Andreopoulos B."/>
            <person name="Barry K.W."/>
            <person name="Bonito G."/>
            <person name="Buee M."/>
            <person name="Carver A."/>
            <person name="Chen C."/>
            <person name="Cichocki N."/>
            <person name="Clum A."/>
            <person name="Culley D."/>
            <person name="Crous P.W."/>
            <person name="Fauchery L."/>
            <person name="Girlanda M."/>
            <person name="Hayes R.D."/>
            <person name="Keri Z."/>
            <person name="LaButti K."/>
            <person name="Lipzen A."/>
            <person name="Lombard V."/>
            <person name="Magnuson J."/>
            <person name="Maillard F."/>
            <person name="Murat C."/>
            <person name="Nolan M."/>
            <person name="Ohm R.A."/>
            <person name="Pangilinan J."/>
            <person name="Pereira M.F."/>
            <person name="Perotto S."/>
            <person name="Peter M."/>
            <person name="Pfister S."/>
            <person name="Riley R."/>
            <person name="Sitrit Y."/>
            <person name="Stielow J.B."/>
            <person name="Szollosi G."/>
            <person name="Zifcakova L."/>
            <person name="Stursova M."/>
            <person name="Spatafora J.W."/>
            <person name="Tedersoo L."/>
            <person name="Vaario L.M."/>
            <person name="Yamada A."/>
            <person name="Yan M."/>
            <person name="Wang P."/>
            <person name="Xu J."/>
            <person name="Bruns T."/>
            <person name="Baldrian P."/>
            <person name="Vilgalys R."/>
            <person name="Dunand C."/>
            <person name="Henrissat B."/>
            <person name="Grigoriev I.V."/>
            <person name="Hibbett D."/>
            <person name="Nagy L.G."/>
            <person name="Martin F.M."/>
        </authorList>
    </citation>
    <scope>NUCLEOTIDE SEQUENCE</scope>
    <source>
        <strain evidence="3">BED1</strain>
    </source>
</reference>
<dbReference type="InterPro" id="IPR011234">
    <property type="entry name" value="Fumarylacetoacetase-like_C"/>
</dbReference>
<sequence>MLTIVIRKTAKNVSEAEVLDYVLGYTAANDWGFSKGFGQVNESDSGDTVQTGWIGCMLY</sequence>
<comment type="similarity">
    <text evidence="1">Belongs to the FAH family.</text>
</comment>
<feature type="domain" description="Fumarylacetoacetase-like C-terminal" evidence="2">
    <location>
        <begin position="2"/>
        <end position="31"/>
    </location>
</feature>
<keyword evidence="4" id="KW-1185">Reference proteome</keyword>
<protein>
    <recommendedName>
        <fullName evidence="2">Fumarylacetoacetase-like C-terminal domain-containing protein</fullName>
    </recommendedName>
</protein>
<organism evidence="3 4">
    <name type="scientific">Boletus edulis BED1</name>
    <dbReference type="NCBI Taxonomy" id="1328754"/>
    <lineage>
        <taxon>Eukaryota</taxon>
        <taxon>Fungi</taxon>
        <taxon>Dikarya</taxon>
        <taxon>Basidiomycota</taxon>
        <taxon>Agaricomycotina</taxon>
        <taxon>Agaricomycetes</taxon>
        <taxon>Agaricomycetidae</taxon>
        <taxon>Boletales</taxon>
        <taxon>Boletineae</taxon>
        <taxon>Boletaceae</taxon>
        <taxon>Boletoideae</taxon>
        <taxon>Boletus</taxon>
    </lineage>
</organism>
<gene>
    <name evidence="3" type="ORF">L210DRAFT_3538562</name>
</gene>
<evidence type="ECO:0000256" key="1">
    <source>
        <dbReference type="ARBA" id="ARBA00010211"/>
    </source>
</evidence>
<dbReference type="Proteomes" id="UP001194468">
    <property type="component" value="Unassembled WGS sequence"/>
</dbReference>
<accession>A0AAD4BUW5</accession>
<comment type="caution">
    <text evidence="3">The sequence shown here is derived from an EMBL/GenBank/DDBJ whole genome shotgun (WGS) entry which is preliminary data.</text>
</comment>
<dbReference type="GO" id="GO:0003824">
    <property type="term" value="F:catalytic activity"/>
    <property type="evidence" value="ECO:0007669"/>
    <property type="project" value="InterPro"/>
</dbReference>
<proteinExistence type="inferred from homology"/>
<dbReference type="Pfam" id="PF01557">
    <property type="entry name" value="FAA_hydrolase"/>
    <property type="match status" value="1"/>
</dbReference>
<dbReference type="Gene3D" id="3.90.850.10">
    <property type="entry name" value="Fumarylacetoacetase-like, C-terminal domain"/>
    <property type="match status" value="1"/>
</dbReference>
<evidence type="ECO:0000313" key="4">
    <source>
        <dbReference type="Proteomes" id="UP001194468"/>
    </source>
</evidence>
<dbReference type="EMBL" id="WHUW01000011">
    <property type="protein sequence ID" value="KAF8440859.1"/>
    <property type="molecule type" value="Genomic_DNA"/>
</dbReference>
<dbReference type="InterPro" id="IPR036663">
    <property type="entry name" value="Fumarylacetoacetase_C_sf"/>
</dbReference>
<evidence type="ECO:0000259" key="2">
    <source>
        <dbReference type="Pfam" id="PF01557"/>
    </source>
</evidence>
<evidence type="ECO:0000313" key="3">
    <source>
        <dbReference type="EMBL" id="KAF8440859.1"/>
    </source>
</evidence>
<name>A0AAD4BUW5_BOLED</name>
<dbReference type="AlphaFoldDB" id="A0AAD4BUW5"/>